<reference evidence="9 10" key="1">
    <citation type="journal article" date="2007" name="Proc. Natl. Acad. Sci. U.S.A.">
        <title>Dandruff-associated Malassezia genomes reveal convergent and divergent virulence traits shared with plant and human fungal pathogens.</title>
        <authorList>
            <person name="Xu J."/>
            <person name="Saunders C.W."/>
            <person name="Hu P."/>
            <person name="Grant R.A."/>
            <person name="Boekhout T."/>
            <person name="Kuramae E.E."/>
            <person name="Kronstad J.W."/>
            <person name="Deangelis Y.M."/>
            <person name="Reeder N.L."/>
            <person name="Johnstone K.R."/>
            <person name="Leland M."/>
            <person name="Fieno A.M."/>
            <person name="Begley W.M."/>
            <person name="Sun Y."/>
            <person name="Lacey M.P."/>
            <person name="Chaudhary T."/>
            <person name="Keough T."/>
            <person name="Chu L."/>
            <person name="Sears R."/>
            <person name="Yuan B."/>
            <person name="Dawson T.L.Jr."/>
        </authorList>
    </citation>
    <scope>NUCLEOTIDE SEQUENCE [LARGE SCALE GENOMIC DNA]</scope>
    <source>
        <strain evidence="10">ATCC MYA-4612 / CBS 7966</strain>
    </source>
</reference>
<keyword evidence="3 5" id="KW-0442">Lipid degradation</keyword>
<protein>
    <recommendedName>
        <fullName evidence="6">Patatin-like phospholipase domain-containing protein</fullName>
        <ecNumber evidence="6">3.1.1.-</ecNumber>
    </recommendedName>
</protein>
<dbReference type="SUPFAM" id="SSF52151">
    <property type="entry name" value="FabD/lysophospholipase-like"/>
    <property type="match status" value="1"/>
</dbReference>
<evidence type="ECO:0000313" key="10">
    <source>
        <dbReference type="Proteomes" id="UP000008837"/>
    </source>
</evidence>
<feature type="active site" description="Proton acceptor" evidence="5">
    <location>
        <position position="442"/>
    </location>
</feature>
<dbReference type="GeneID" id="5853162"/>
<dbReference type="InterPro" id="IPR021771">
    <property type="entry name" value="Triacylglycerol_lipase_N"/>
</dbReference>
<dbReference type="AlphaFoldDB" id="A8QCL8"/>
<evidence type="ECO:0000256" key="7">
    <source>
        <dbReference type="SAM" id="MobiDB-lite"/>
    </source>
</evidence>
<dbReference type="VEuPathDB" id="FungiDB:MGL_4023"/>
<dbReference type="KEGG" id="mgl:MGL_4023"/>
<feature type="active site" description="Nucleophile" evidence="5">
    <location>
        <position position="297"/>
    </location>
</feature>
<keyword evidence="2 5" id="KW-0378">Hydrolase</keyword>
<dbReference type="GO" id="GO:0016042">
    <property type="term" value="P:lipid catabolic process"/>
    <property type="evidence" value="ECO:0007669"/>
    <property type="project" value="UniProtKB-UniRule"/>
</dbReference>
<dbReference type="OrthoDB" id="15478at2759"/>
<keyword evidence="6" id="KW-0472">Membrane</keyword>
<evidence type="ECO:0000256" key="2">
    <source>
        <dbReference type="ARBA" id="ARBA00022801"/>
    </source>
</evidence>
<evidence type="ECO:0000256" key="6">
    <source>
        <dbReference type="RuleBase" id="RU362055"/>
    </source>
</evidence>
<dbReference type="InParanoid" id="A8QCL8"/>
<evidence type="ECO:0000259" key="8">
    <source>
        <dbReference type="PROSITE" id="PS51635"/>
    </source>
</evidence>
<evidence type="ECO:0000256" key="3">
    <source>
        <dbReference type="ARBA" id="ARBA00022963"/>
    </source>
</evidence>
<comment type="caution">
    <text evidence="5">Lacks conserved residue(s) required for the propagation of feature annotation.</text>
</comment>
<dbReference type="STRING" id="425265.A8QCL8"/>
<dbReference type="Proteomes" id="UP000008837">
    <property type="component" value="Unassembled WGS sequence"/>
</dbReference>
<comment type="caution">
    <text evidence="9">The sequence shown here is derived from an EMBL/GenBank/DDBJ whole genome shotgun (WGS) entry which is preliminary data.</text>
</comment>
<evidence type="ECO:0000256" key="4">
    <source>
        <dbReference type="ARBA" id="ARBA00023098"/>
    </source>
</evidence>
<name>A8QCL8_MALGO</name>
<dbReference type="InterPro" id="IPR050301">
    <property type="entry name" value="NTE"/>
</dbReference>
<gene>
    <name evidence="9" type="ORF">MGL_4023</name>
</gene>
<feature type="region of interest" description="Disordered" evidence="7">
    <location>
        <begin position="635"/>
        <end position="662"/>
    </location>
</feature>
<dbReference type="RefSeq" id="XP_001728856.1">
    <property type="nucleotide sequence ID" value="XM_001728804.1"/>
</dbReference>
<dbReference type="PANTHER" id="PTHR14226:SF66">
    <property type="entry name" value="TRIACYLGLYCEROL LIPASE PTL2"/>
    <property type="match status" value="1"/>
</dbReference>
<feature type="short sequence motif" description="GXSXG" evidence="5">
    <location>
        <begin position="295"/>
        <end position="299"/>
    </location>
</feature>
<feature type="transmembrane region" description="Helical" evidence="6">
    <location>
        <begin position="89"/>
        <end position="109"/>
    </location>
</feature>
<dbReference type="Gene3D" id="3.40.1090.10">
    <property type="entry name" value="Cytosolic phospholipase A2 catalytic domain"/>
    <property type="match status" value="2"/>
</dbReference>
<keyword evidence="6" id="KW-1133">Transmembrane helix</keyword>
<dbReference type="EC" id="3.1.1.-" evidence="6"/>
<dbReference type="Pfam" id="PF11815">
    <property type="entry name" value="DUF3336"/>
    <property type="match status" value="1"/>
</dbReference>
<comment type="subcellular location">
    <subcellularLocation>
        <location evidence="6">Membrane</location>
        <topology evidence="6">Single-pass membrane protein</topology>
    </subcellularLocation>
</comment>
<organism evidence="9 10">
    <name type="scientific">Malassezia globosa (strain ATCC MYA-4612 / CBS 7966)</name>
    <name type="common">Dandruff-associated fungus</name>
    <dbReference type="NCBI Taxonomy" id="425265"/>
    <lineage>
        <taxon>Eukaryota</taxon>
        <taxon>Fungi</taxon>
        <taxon>Dikarya</taxon>
        <taxon>Basidiomycota</taxon>
        <taxon>Ustilaginomycotina</taxon>
        <taxon>Malasseziomycetes</taxon>
        <taxon>Malasseziales</taxon>
        <taxon>Malasseziaceae</taxon>
        <taxon>Malassezia</taxon>
    </lineage>
</organism>
<dbReference type="GO" id="GO:0016020">
    <property type="term" value="C:membrane"/>
    <property type="evidence" value="ECO:0007669"/>
    <property type="project" value="UniProtKB-SubCell"/>
</dbReference>
<keyword evidence="6" id="KW-0812">Transmembrane</keyword>
<evidence type="ECO:0000313" key="9">
    <source>
        <dbReference type="EMBL" id="EDP41642.1"/>
    </source>
</evidence>
<comment type="function">
    <text evidence="6">Lipid hydrolase.</text>
</comment>
<comment type="similarity">
    <text evidence="1 6">Belongs to the PLPL family.</text>
</comment>
<dbReference type="Pfam" id="PF01734">
    <property type="entry name" value="Patatin"/>
    <property type="match status" value="1"/>
</dbReference>
<accession>A8QCL8</accession>
<dbReference type="InterPro" id="IPR002641">
    <property type="entry name" value="PNPLA_dom"/>
</dbReference>
<dbReference type="PROSITE" id="PS51635">
    <property type="entry name" value="PNPLA"/>
    <property type="match status" value="1"/>
</dbReference>
<keyword evidence="4 5" id="KW-0443">Lipid metabolism</keyword>
<dbReference type="CDD" id="cd07232">
    <property type="entry name" value="Pat_PLPL"/>
    <property type="match status" value="1"/>
</dbReference>
<dbReference type="InterPro" id="IPR016035">
    <property type="entry name" value="Acyl_Trfase/lysoPLipase"/>
</dbReference>
<dbReference type="EMBL" id="AAYY01000018">
    <property type="protein sequence ID" value="EDP41642.1"/>
    <property type="molecule type" value="Genomic_DNA"/>
</dbReference>
<dbReference type="PANTHER" id="PTHR14226">
    <property type="entry name" value="NEUROPATHY TARGET ESTERASE/SWISS CHEESE D.MELANOGASTER"/>
    <property type="match status" value="1"/>
</dbReference>
<sequence>MSTGHASGTSLLDEVFLNEDHVRTYESYLAQIDEAKKAGQVPRIRSVSAVSDFAPICEMVDVGNDPKDDKETKEDRSVPEGWTYGALRFPLLFFVLWLISLDFCLYILVRQAVNVIEKVSAWHGMSGKLRRRLQTAYTYRDWKRAALDFDAYRNYDEWKSHDASPFYDWRLVQRVVRAMRLAREQDQAQALMGILTLCVKQGFAGIENLELYSQSFYGTKQLIERYYYEVEESLAYLESTPNVSAPVKSAFYRAVFLNFGRSALCLSGGAAFAYYHIGVARALLDANLLPNIVSGTSAGGLIAALLCTRTNEELKELLVPDLARHITGCDDPMHVWIARAWRTGARFDTSKWARKVQFFTRGSLTFREAFERTGKTLNISVVPFEQHSPAQLMNHVTAPDCIVWSAVLASAAVPGILNPVCLLQKLPDGSIIPWSWGNQFRDGSLRVDIPLESLNSMFNVTHPIVSQVNPHVHLFHFGSRGAPGRPTAFRRGRGWRGGFLLSAAEHILKLNLLTNLAILRDLALLPKILGQDWSSLFLQKFQGTVTIYPKSRLKDWPRILTDPDATELAQIIHSGCYVTYPKQHMISHLVRIERAILRGKAHFQSRSHVHDTCEHELRDAAIEASDMLQRPLAKEDVAGSKDAGPSRSSNRQDDRLFQEHSNLLELRPEDLEHLLDRFQDEST</sequence>
<dbReference type="GO" id="GO:0006641">
    <property type="term" value="P:triglyceride metabolic process"/>
    <property type="evidence" value="ECO:0007669"/>
    <property type="project" value="UniProtKB-ARBA"/>
</dbReference>
<feature type="domain" description="PNPLA" evidence="8">
    <location>
        <begin position="264"/>
        <end position="455"/>
    </location>
</feature>
<evidence type="ECO:0000256" key="5">
    <source>
        <dbReference type="PROSITE-ProRule" id="PRU01161"/>
    </source>
</evidence>
<evidence type="ECO:0000256" key="1">
    <source>
        <dbReference type="ARBA" id="ARBA00006104"/>
    </source>
</evidence>
<dbReference type="GO" id="GO:0004806">
    <property type="term" value="F:triacylglycerol lipase activity"/>
    <property type="evidence" value="ECO:0007669"/>
    <property type="project" value="InterPro"/>
</dbReference>
<proteinExistence type="inferred from homology"/>
<dbReference type="OMA" id="PRTRFMD"/>
<keyword evidence="10" id="KW-1185">Reference proteome</keyword>